<evidence type="ECO:0000313" key="3">
    <source>
        <dbReference type="Proteomes" id="UP001148614"/>
    </source>
</evidence>
<evidence type="ECO:0000313" key="2">
    <source>
        <dbReference type="EMBL" id="KAJ3569028.1"/>
    </source>
</evidence>
<dbReference type="Gene3D" id="1.10.510.10">
    <property type="entry name" value="Transferase(Phosphotransferase) domain 1"/>
    <property type="match status" value="1"/>
</dbReference>
<dbReference type="EMBL" id="JANPWZ010001076">
    <property type="protein sequence ID" value="KAJ3569028.1"/>
    <property type="molecule type" value="Genomic_DNA"/>
</dbReference>
<gene>
    <name evidence="2" type="ORF">NPX13_g6220</name>
</gene>
<name>A0A9W8NDA2_9PEZI</name>
<organism evidence="2 3">
    <name type="scientific">Xylaria arbuscula</name>
    <dbReference type="NCBI Taxonomy" id="114810"/>
    <lineage>
        <taxon>Eukaryota</taxon>
        <taxon>Fungi</taxon>
        <taxon>Dikarya</taxon>
        <taxon>Ascomycota</taxon>
        <taxon>Pezizomycotina</taxon>
        <taxon>Sordariomycetes</taxon>
        <taxon>Xylariomycetidae</taxon>
        <taxon>Xylariales</taxon>
        <taxon>Xylariaceae</taxon>
        <taxon>Xylaria</taxon>
    </lineage>
</organism>
<dbReference type="Proteomes" id="UP001148614">
    <property type="component" value="Unassembled WGS sequence"/>
</dbReference>
<dbReference type="InterPro" id="IPR011009">
    <property type="entry name" value="Kinase-like_dom_sf"/>
</dbReference>
<keyword evidence="3" id="KW-1185">Reference proteome</keyword>
<proteinExistence type="predicted"/>
<accession>A0A9W8NDA2</accession>
<dbReference type="InterPro" id="IPR000719">
    <property type="entry name" value="Prot_kinase_dom"/>
</dbReference>
<dbReference type="VEuPathDB" id="FungiDB:F4678DRAFT_425354"/>
<feature type="domain" description="Protein kinase" evidence="1">
    <location>
        <begin position="157"/>
        <end position="356"/>
    </location>
</feature>
<evidence type="ECO:0000259" key="1">
    <source>
        <dbReference type="PROSITE" id="PS50011"/>
    </source>
</evidence>
<protein>
    <recommendedName>
        <fullName evidence="1">Protein kinase domain-containing protein</fullName>
    </recommendedName>
</protein>
<dbReference type="GO" id="GO:0005524">
    <property type="term" value="F:ATP binding"/>
    <property type="evidence" value="ECO:0007669"/>
    <property type="project" value="InterPro"/>
</dbReference>
<comment type="caution">
    <text evidence="2">The sequence shown here is derived from an EMBL/GenBank/DDBJ whole genome shotgun (WGS) entry which is preliminary data.</text>
</comment>
<dbReference type="GO" id="GO:0004672">
    <property type="term" value="F:protein kinase activity"/>
    <property type="evidence" value="ECO:0007669"/>
    <property type="project" value="InterPro"/>
</dbReference>
<dbReference type="SUPFAM" id="SSF56112">
    <property type="entry name" value="Protein kinase-like (PK-like)"/>
    <property type="match status" value="1"/>
</dbReference>
<sequence>MTDAVLNSGSQPRPTFLGYHDPNRGRASLMMQFTYHGVQFDVLVSSDPNLLPPGYDFDQSIEGKILQGYDALAYGTPSDKKDDRMDALANQLGELASDACFPTMQEIAPRSPLPEPRTLAEQLYPPGHTLQMTRDGETPGSRTIDYEHEEEYPPLTEEQLRKVSLSPNAPVYHASEVVLIERLQSLVFKVEIEQKTMICKVSSHPIFGATLAKELGVYQKLGQQRDDLKIPQFKGVVKSHKGIIAILLGYIPHKHHSLGTILRDIKEGHLPKSEATTAMRAKWEDQINSSVTQLHKLGILRHDVKTDNVLIDDKGDAIILDFGGGNTVGWADKDKWGTVEGDSQALEKIREALREY</sequence>
<reference evidence="2" key="1">
    <citation type="submission" date="2022-07" db="EMBL/GenBank/DDBJ databases">
        <title>Genome Sequence of Xylaria arbuscula.</title>
        <authorList>
            <person name="Buettner E."/>
        </authorList>
    </citation>
    <scope>NUCLEOTIDE SEQUENCE</scope>
    <source>
        <strain evidence="2">VT107</strain>
    </source>
</reference>
<dbReference type="Pfam" id="PF00069">
    <property type="entry name" value="Pkinase"/>
    <property type="match status" value="1"/>
</dbReference>
<dbReference type="AlphaFoldDB" id="A0A9W8NDA2"/>
<dbReference type="PROSITE" id="PS50011">
    <property type="entry name" value="PROTEIN_KINASE_DOM"/>
    <property type="match status" value="1"/>
</dbReference>